<dbReference type="GO" id="GO:0050661">
    <property type="term" value="F:NADP binding"/>
    <property type="evidence" value="ECO:0007669"/>
    <property type="project" value="InterPro"/>
</dbReference>
<dbReference type="SUPFAM" id="SSF51735">
    <property type="entry name" value="NAD(P)-binding Rossmann-fold domains"/>
    <property type="match status" value="1"/>
</dbReference>
<dbReference type="InterPro" id="IPR015815">
    <property type="entry name" value="HIBADH-related"/>
</dbReference>
<gene>
    <name evidence="5" type="ORF">FHX81_1062</name>
</gene>
<dbReference type="InterPro" id="IPR036291">
    <property type="entry name" value="NAD(P)-bd_dom_sf"/>
</dbReference>
<evidence type="ECO:0000313" key="5">
    <source>
        <dbReference type="EMBL" id="TQM78782.1"/>
    </source>
</evidence>
<dbReference type="PANTHER" id="PTHR43580:SF2">
    <property type="entry name" value="CYTOKINE-LIKE NUCLEAR FACTOR N-PAC"/>
    <property type="match status" value="1"/>
</dbReference>
<dbReference type="PIRSF" id="PIRSF000103">
    <property type="entry name" value="HIBADH"/>
    <property type="match status" value="1"/>
</dbReference>
<evidence type="ECO:0000256" key="2">
    <source>
        <dbReference type="ARBA" id="ARBA00023002"/>
    </source>
</evidence>
<reference evidence="5 6" key="1">
    <citation type="submission" date="2019-06" db="EMBL/GenBank/DDBJ databases">
        <title>Sequencing the genomes of 1000 actinobacteria strains.</title>
        <authorList>
            <person name="Klenk H.-P."/>
        </authorList>
    </citation>
    <scope>NUCLEOTIDE SEQUENCE [LARGE SCALE GENOMIC DNA]</scope>
    <source>
        <strain evidence="5 6">DSM 45456</strain>
    </source>
</reference>
<dbReference type="Pfam" id="PF03446">
    <property type="entry name" value="NAD_binding_2"/>
    <property type="match status" value="1"/>
</dbReference>
<accession>A0A543J7K0</accession>
<dbReference type="GO" id="GO:0031491">
    <property type="term" value="F:nucleosome binding"/>
    <property type="evidence" value="ECO:0007669"/>
    <property type="project" value="TreeGrafter"/>
</dbReference>
<feature type="domain" description="NADPH-dependent reductive aminase-like C-terminal" evidence="4">
    <location>
        <begin position="160"/>
        <end position="285"/>
    </location>
</feature>
<comment type="similarity">
    <text evidence="1">Belongs to the HIBADH-related family.</text>
</comment>
<dbReference type="GO" id="GO:0016491">
    <property type="term" value="F:oxidoreductase activity"/>
    <property type="evidence" value="ECO:0007669"/>
    <property type="project" value="UniProtKB-KW"/>
</dbReference>
<proteinExistence type="inferred from homology"/>
<dbReference type="OrthoDB" id="9135493at2"/>
<sequence length="296" mass="29742">MGVEKSVAVVGLGSMGRALAGAFVRAGFPTTVWNRTPGKAARLVAEGAVRVDSVEEAVAAGSVVVVCVADHDVVRGLLRPVGGGLDGKLLVNLTSATSVEMREVAGVAGVDGYLAGAIMGMPQDIGTAGSSVLYSGPRSAFEAHEEVLRVLGEPVHLGADHGLSSLYAGAGVSLMWSVLNGFLHGAALLGAAGAGASAFVPFARRSIATAAGWLAGYADQVDEGAYPGVDATIASHLTAMEYLVRESEASGVNAELPRFIAGLAERAVAGGRGGDGYAAMIELFRTPSGPPGRATG</sequence>
<keyword evidence="6" id="KW-1185">Reference proteome</keyword>
<evidence type="ECO:0000313" key="6">
    <source>
        <dbReference type="Proteomes" id="UP000316628"/>
    </source>
</evidence>
<dbReference type="EMBL" id="VFPP01000001">
    <property type="protein sequence ID" value="TQM78782.1"/>
    <property type="molecule type" value="Genomic_DNA"/>
</dbReference>
<evidence type="ECO:0000256" key="1">
    <source>
        <dbReference type="ARBA" id="ARBA00009080"/>
    </source>
</evidence>
<dbReference type="Pfam" id="PF21761">
    <property type="entry name" value="RedAm-like_C"/>
    <property type="match status" value="1"/>
</dbReference>
<dbReference type="RefSeq" id="WP_141975571.1">
    <property type="nucleotide sequence ID" value="NZ_VFPP01000001.1"/>
</dbReference>
<dbReference type="AlphaFoldDB" id="A0A543J7K0"/>
<feature type="domain" description="6-phosphogluconate dehydrogenase NADP-binding" evidence="3">
    <location>
        <begin position="7"/>
        <end position="155"/>
    </location>
</feature>
<dbReference type="Gene3D" id="3.40.50.720">
    <property type="entry name" value="NAD(P)-binding Rossmann-like Domain"/>
    <property type="match status" value="1"/>
</dbReference>
<dbReference type="InterPro" id="IPR013328">
    <property type="entry name" value="6PGD_dom2"/>
</dbReference>
<dbReference type="GO" id="GO:0003677">
    <property type="term" value="F:DNA binding"/>
    <property type="evidence" value="ECO:0007669"/>
    <property type="project" value="TreeGrafter"/>
</dbReference>
<dbReference type="InterPro" id="IPR006115">
    <property type="entry name" value="6PGDH_NADP-bd"/>
</dbReference>
<comment type="caution">
    <text evidence="5">The sequence shown here is derived from an EMBL/GenBank/DDBJ whole genome shotgun (WGS) entry which is preliminary data.</text>
</comment>
<evidence type="ECO:0000259" key="4">
    <source>
        <dbReference type="Pfam" id="PF21761"/>
    </source>
</evidence>
<dbReference type="Proteomes" id="UP000316628">
    <property type="component" value="Unassembled WGS sequence"/>
</dbReference>
<dbReference type="GO" id="GO:0000785">
    <property type="term" value="C:chromatin"/>
    <property type="evidence" value="ECO:0007669"/>
    <property type="project" value="TreeGrafter"/>
</dbReference>
<dbReference type="InterPro" id="IPR048666">
    <property type="entry name" value="RedAm-like_C"/>
</dbReference>
<protein>
    <submittedName>
        <fullName evidence="5">3-hydroxyisobutyrate dehydrogenase-like beta-hydroxyacid dehydrogenase</fullName>
    </submittedName>
</protein>
<name>A0A543J7K0_9PSEU</name>
<keyword evidence="2" id="KW-0560">Oxidoreductase</keyword>
<organism evidence="5 6">
    <name type="scientific">Saccharothrix saharensis</name>
    <dbReference type="NCBI Taxonomy" id="571190"/>
    <lineage>
        <taxon>Bacteria</taxon>
        <taxon>Bacillati</taxon>
        <taxon>Actinomycetota</taxon>
        <taxon>Actinomycetes</taxon>
        <taxon>Pseudonocardiales</taxon>
        <taxon>Pseudonocardiaceae</taxon>
        <taxon>Saccharothrix</taxon>
    </lineage>
</organism>
<evidence type="ECO:0000259" key="3">
    <source>
        <dbReference type="Pfam" id="PF03446"/>
    </source>
</evidence>
<dbReference type="GO" id="GO:0140673">
    <property type="term" value="P:transcription elongation-coupled chromatin remodeling"/>
    <property type="evidence" value="ECO:0007669"/>
    <property type="project" value="TreeGrafter"/>
</dbReference>
<dbReference type="Gene3D" id="1.10.1040.10">
    <property type="entry name" value="N-(1-d-carboxylethyl)-l-norvaline Dehydrogenase, domain 2"/>
    <property type="match status" value="1"/>
</dbReference>
<dbReference type="InterPro" id="IPR051265">
    <property type="entry name" value="HIBADH-related_NP60_sf"/>
</dbReference>
<dbReference type="PANTHER" id="PTHR43580">
    <property type="entry name" value="OXIDOREDUCTASE GLYR1-RELATED"/>
    <property type="match status" value="1"/>
</dbReference>